<name>A0A815DX16_9BILA</name>
<gene>
    <name evidence="1" type="ORF">GPM918_LOCUS28634</name>
    <name evidence="2" type="ORF">SRO942_LOCUS29149</name>
</gene>
<dbReference type="SUPFAM" id="SSF101898">
    <property type="entry name" value="NHL repeat"/>
    <property type="match status" value="1"/>
</dbReference>
<dbReference type="AlphaFoldDB" id="A0A815DX16"/>
<feature type="non-terminal residue" evidence="1">
    <location>
        <position position="1"/>
    </location>
</feature>
<keyword evidence="3" id="KW-1185">Reference proteome</keyword>
<dbReference type="OrthoDB" id="10044505at2759"/>
<dbReference type="InterPro" id="IPR011042">
    <property type="entry name" value="6-blade_b-propeller_TolB-like"/>
</dbReference>
<comment type="caution">
    <text evidence="1">The sequence shown here is derived from an EMBL/GenBank/DDBJ whole genome shotgun (WGS) entry which is preliminary data.</text>
</comment>
<organism evidence="1 3">
    <name type="scientific">Didymodactylos carnosus</name>
    <dbReference type="NCBI Taxonomy" id="1234261"/>
    <lineage>
        <taxon>Eukaryota</taxon>
        <taxon>Metazoa</taxon>
        <taxon>Spiralia</taxon>
        <taxon>Gnathifera</taxon>
        <taxon>Rotifera</taxon>
        <taxon>Eurotatoria</taxon>
        <taxon>Bdelloidea</taxon>
        <taxon>Philodinida</taxon>
        <taxon>Philodinidae</taxon>
        <taxon>Didymodactylos</taxon>
    </lineage>
</organism>
<accession>A0A815DX16</accession>
<evidence type="ECO:0000313" key="1">
    <source>
        <dbReference type="EMBL" id="CAF1303391.1"/>
    </source>
</evidence>
<reference evidence="1" key="1">
    <citation type="submission" date="2021-02" db="EMBL/GenBank/DDBJ databases">
        <authorList>
            <person name="Nowell W R."/>
        </authorList>
    </citation>
    <scope>NUCLEOTIDE SEQUENCE</scope>
</reference>
<dbReference type="Proteomes" id="UP000663829">
    <property type="component" value="Unassembled WGS sequence"/>
</dbReference>
<evidence type="ECO:0008006" key="4">
    <source>
        <dbReference type="Google" id="ProtNLM"/>
    </source>
</evidence>
<sequence length="245" mass="26004">VQITQAPSKVQTTQAPSKVQTTQVPVRLVTSTVSTGTKAPEPSINFHFDYASSDFVVVLPTICPTGTWNSVGTMVGSGSSTLRNVAVDTLTGNVYAAHGVVSNGQLLKVAVPYTVIASSLTFPWGVAVDHYSNIYVAYGTRVNKYPGGILVAGGTGTIASPQIAYGIYVDCFGAIYVADHGYHRIQLWANSSVGVTIIGNDTPGSGPNQVDGPIDVKVDRQGNIYVLDRSHSHLRHPFKQRGDDQ</sequence>
<dbReference type="Gene3D" id="2.120.10.30">
    <property type="entry name" value="TolB, C-terminal domain"/>
    <property type="match status" value="1"/>
</dbReference>
<proteinExistence type="predicted"/>
<dbReference type="EMBL" id="CAJNOQ010012582">
    <property type="protein sequence ID" value="CAF1303391.1"/>
    <property type="molecule type" value="Genomic_DNA"/>
</dbReference>
<evidence type="ECO:0000313" key="3">
    <source>
        <dbReference type="Proteomes" id="UP000663829"/>
    </source>
</evidence>
<evidence type="ECO:0000313" key="2">
    <source>
        <dbReference type="EMBL" id="CAF4131615.1"/>
    </source>
</evidence>
<protein>
    <recommendedName>
        <fullName evidence="4">NHL repeat-containing protein</fullName>
    </recommendedName>
</protein>
<dbReference type="EMBL" id="CAJOBC010038556">
    <property type="protein sequence ID" value="CAF4131615.1"/>
    <property type="molecule type" value="Genomic_DNA"/>
</dbReference>
<dbReference type="Proteomes" id="UP000681722">
    <property type="component" value="Unassembled WGS sequence"/>
</dbReference>